<gene>
    <name evidence="2" type="ORF">Asi03nite_67850</name>
</gene>
<accession>A0A919TNZ6</accession>
<evidence type="ECO:0000313" key="2">
    <source>
        <dbReference type="EMBL" id="GIF09247.1"/>
    </source>
</evidence>
<dbReference type="EMBL" id="BOMW01000079">
    <property type="protein sequence ID" value="GIF09247.1"/>
    <property type="molecule type" value="Genomic_DNA"/>
</dbReference>
<evidence type="ECO:0000256" key="1">
    <source>
        <dbReference type="SAM" id="MobiDB-lite"/>
    </source>
</evidence>
<comment type="caution">
    <text evidence="2">The sequence shown here is derived from an EMBL/GenBank/DDBJ whole genome shotgun (WGS) entry which is preliminary data.</text>
</comment>
<organism evidence="2 3">
    <name type="scientific">Actinoplanes siamensis</name>
    <dbReference type="NCBI Taxonomy" id="1223317"/>
    <lineage>
        <taxon>Bacteria</taxon>
        <taxon>Bacillati</taxon>
        <taxon>Actinomycetota</taxon>
        <taxon>Actinomycetes</taxon>
        <taxon>Micromonosporales</taxon>
        <taxon>Micromonosporaceae</taxon>
        <taxon>Actinoplanes</taxon>
    </lineage>
</organism>
<evidence type="ECO:0000313" key="3">
    <source>
        <dbReference type="Proteomes" id="UP000629619"/>
    </source>
</evidence>
<name>A0A919TNZ6_9ACTN</name>
<feature type="region of interest" description="Disordered" evidence="1">
    <location>
        <begin position="38"/>
        <end position="71"/>
    </location>
</feature>
<protein>
    <submittedName>
        <fullName evidence="2">Uncharacterized protein</fullName>
    </submittedName>
</protein>
<proteinExistence type="predicted"/>
<dbReference type="Proteomes" id="UP000629619">
    <property type="component" value="Unassembled WGS sequence"/>
</dbReference>
<reference evidence="2" key="1">
    <citation type="submission" date="2021-01" db="EMBL/GenBank/DDBJ databases">
        <title>Whole genome shotgun sequence of Actinoplanes siamensis NBRC 109076.</title>
        <authorList>
            <person name="Komaki H."/>
            <person name="Tamura T."/>
        </authorList>
    </citation>
    <scope>NUCLEOTIDE SEQUENCE</scope>
    <source>
        <strain evidence="2">NBRC 109076</strain>
    </source>
</reference>
<keyword evidence="3" id="KW-1185">Reference proteome</keyword>
<sequence length="71" mass="7196">MAAVAKTQSARSAASGTATIAMIFDLIDQLRLLIKLRPKGPAGNGGTPPARAPADQKWTAAPGLDAPGKNT</sequence>
<dbReference type="AlphaFoldDB" id="A0A919TNZ6"/>